<name>A0AAD7F904_9AGAR</name>
<dbReference type="Pfam" id="PF14388">
    <property type="entry name" value="DUF4419"/>
    <property type="match status" value="1"/>
</dbReference>
<dbReference type="PANTHER" id="PTHR31252:SF11">
    <property type="entry name" value="DUF4419 DOMAIN-CONTAINING PROTEIN"/>
    <property type="match status" value="1"/>
</dbReference>
<evidence type="ECO:0000313" key="2">
    <source>
        <dbReference type="Proteomes" id="UP001221142"/>
    </source>
</evidence>
<comment type="caution">
    <text evidence="1">The sequence shown here is derived from an EMBL/GenBank/DDBJ whole genome shotgun (WGS) entry which is preliminary data.</text>
</comment>
<organism evidence="1 2">
    <name type="scientific">Roridomyces roridus</name>
    <dbReference type="NCBI Taxonomy" id="1738132"/>
    <lineage>
        <taxon>Eukaryota</taxon>
        <taxon>Fungi</taxon>
        <taxon>Dikarya</taxon>
        <taxon>Basidiomycota</taxon>
        <taxon>Agaricomycotina</taxon>
        <taxon>Agaricomycetes</taxon>
        <taxon>Agaricomycetidae</taxon>
        <taxon>Agaricales</taxon>
        <taxon>Marasmiineae</taxon>
        <taxon>Mycenaceae</taxon>
        <taxon>Roridomyces</taxon>
    </lineage>
</organism>
<gene>
    <name evidence="1" type="ORF">FB45DRAFT_1044189</name>
</gene>
<proteinExistence type="predicted"/>
<dbReference type="InterPro" id="IPR025533">
    <property type="entry name" value="DUF4419"/>
</dbReference>
<evidence type="ECO:0000313" key="1">
    <source>
        <dbReference type="EMBL" id="KAJ7604156.1"/>
    </source>
</evidence>
<dbReference type="PANTHER" id="PTHR31252">
    <property type="entry name" value="DUF4419 DOMAIN-CONTAINING PROTEIN"/>
    <property type="match status" value="1"/>
</dbReference>
<reference evidence="1" key="1">
    <citation type="submission" date="2023-03" db="EMBL/GenBank/DDBJ databases">
        <title>Massive genome expansion in bonnet fungi (Mycena s.s.) driven by repeated elements and novel gene families across ecological guilds.</title>
        <authorList>
            <consortium name="Lawrence Berkeley National Laboratory"/>
            <person name="Harder C.B."/>
            <person name="Miyauchi S."/>
            <person name="Viragh M."/>
            <person name="Kuo A."/>
            <person name="Thoen E."/>
            <person name="Andreopoulos B."/>
            <person name="Lu D."/>
            <person name="Skrede I."/>
            <person name="Drula E."/>
            <person name="Henrissat B."/>
            <person name="Morin E."/>
            <person name="Kohler A."/>
            <person name="Barry K."/>
            <person name="LaButti K."/>
            <person name="Morin E."/>
            <person name="Salamov A."/>
            <person name="Lipzen A."/>
            <person name="Mereny Z."/>
            <person name="Hegedus B."/>
            <person name="Baldrian P."/>
            <person name="Stursova M."/>
            <person name="Weitz H."/>
            <person name="Taylor A."/>
            <person name="Grigoriev I.V."/>
            <person name="Nagy L.G."/>
            <person name="Martin F."/>
            <person name="Kauserud H."/>
        </authorList>
    </citation>
    <scope>NUCLEOTIDE SEQUENCE</scope>
    <source>
        <strain evidence="1">9284</strain>
    </source>
</reference>
<keyword evidence="2" id="KW-1185">Reference proteome</keyword>
<dbReference type="EMBL" id="JARKIF010000115">
    <property type="protein sequence ID" value="KAJ7604156.1"/>
    <property type="molecule type" value="Genomic_DNA"/>
</dbReference>
<sequence length="190" mass="21199">MPVSFTTAPHAANSFEVTESFSAAELLSGACKDQSRNVQEIFQCGFSTGEQALNPYVFNPRSRFRCQDPILRPDSRAGNGFVHTVVEAYNHHRALVIRPDDVWLAILSQFNFFVNANAELLRANFVAHEGQRKLVVDAFGDRYSVDFGNMSRQMTDLLMPWCQLAAKMTPCIRFLGGGFVLQCPSPHHGS</sequence>
<protein>
    <submittedName>
        <fullName evidence="1">Uncharacterized protein</fullName>
    </submittedName>
</protein>
<dbReference type="Proteomes" id="UP001221142">
    <property type="component" value="Unassembled WGS sequence"/>
</dbReference>
<dbReference type="AlphaFoldDB" id="A0AAD7F904"/>
<accession>A0AAD7F904</accession>